<name>A0A6A6K8D8_HEVBR</name>
<accession>A0A6A6K8D8</accession>
<organism evidence="3 4">
    <name type="scientific">Hevea brasiliensis</name>
    <name type="common">Para rubber tree</name>
    <name type="synonym">Siphonia brasiliensis</name>
    <dbReference type="NCBI Taxonomy" id="3981"/>
    <lineage>
        <taxon>Eukaryota</taxon>
        <taxon>Viridiplantae</taxon>
        <taxon>Streptophyta</taxon>
        <taxon>Embryophyta</taxon>
        <taxon>Tracheophyta</taxon>
        <taxon>Spermatophyta</taxon>
        <taxon>Magnoliopsida</taxon>
        <taxon>eudicotyledons</taxon>
        <taxon>Gunneridae</taxon>
        <taxon>Pentapetalae</taxon>
        <taxon>rosids</taxon>
        <taxon>fabids</taxon>
        <taxon>Malpighiales</taxon>
        <taxon>Euphorbiaceae</taxon>
        <taxon>Crotonoideae</taxon>
        <taxon>Micrandreae</taxon>
        <taxon>Hevea</taxon>
    </lineage>
</organism>
<protein>
    <recommendedName>
        <fullName evidence="2">PORR domain-containing protein</fullName>
    </recommendedName>
</protein>
<feature type="domain" description="PORR" evidence="2">
    <location>
        <begin position="14"/>
        <end position="200"/>
    </location>
</feature>
<dbReference type="AlphaFoldDB" id="A0A6A6K8D8"/>
<reference evidence="3 4" key="1">
    <citation type="journal article" date="2020" name="Mol. Plant">
        <title>The Chromosome-Based Rubber Tree Genome Provides New Insights into Spurge Genome Evolution and Rubber Biosynthesis.</title>
        <authorList>
            <person name="Liu J."/>
            <person name="Shi C."/>
            <person name="Shi C.C."/>
            <person name="Li W."/>
            <person name="Zhang Q.J."/>
            <person name="Zhang Y."/>
            <person name="Li K."/>
            <person name="Lu H.F."/>
            <person name="Shi C."/>
            <person name="Zhu S.T."/>
            <person name="Xiao Z.Y."/>
            <person name="Nan H."/>
            <person name="Yue Y."/>
            <person name="Zhu X.G."/>
            <person name="Wu Y."/>
            <person name="Hong X.N."/>
            <person name="Fan G.Y."/>
            <person name="Tong Y."/>
            <person name="Zhang D."/>
            <person name="Mao C.L."/>
            <person name="Liu Y.L."/>
            <person name="Hao S.J."/>
            <person name="Liu W.Q."/>
            <person name="Lv M.Q."/>
            <person name="Zhang H.B."/>
            <person name="Liu Y."/>
            <person name="Hu-Tang G.R."/>
            <person name="Wang J.P."/>
            <person name="Wang J.H."/>
            <person name="Sun Y.H."/>
            <person name="Ni S.B."/>
            <person name="Chen W.B."/>
            <person name="Zhang X.C."/>
            <person name="Jiao Y.N."/>
            <person name="Eichler E.E."/>
            <person name="Li G.H."/>
            <person name="Liu X."/>
            <person name="Gao L.Z."/>
        </authorList>
    </citation>
    <scope>NUCLEOTIDE SEQUENCE [LARGE SCALE GENOMIC DNA]</scope>
    <source>
        <strain evidence="4">cv. GT1</strain>
        <tissue evidence="3">Leaf</tissue>
    </source>
</reference>
<sequence length="362" mass="42164">MTTSKRVQDRSSKKRVHDLEIVTEKWKIVSKVMAVMEVLKWEVDMVITLRNLEQYRNRINLPKPHKISVFLSKSPKLFELYKDQRGVLWCGMTKEAEDLLEEQERLIEEHSDKAVEYVNRCLMMSVDKQLRVDEIAHFRRDFGLPMGFRTKWVHKYPKLFRVVKSGDGEEYLKLVSWKPAWAIIEMATQIVKAEALMNKFNEANVFLFLPMRTKWYGEPLLGWLQSRFMTRSTHVQERSRKKRVHDLEIVTEVRNSVEDVRGLQVGSLEFDKKAVAIMHELLSFATDEIEATPLQLVPCNNFLVRKIVDFDYSIDCAWYHHSQFLLSAGPLLSSPFISVEECAIEEAGQAMNKDGVLGDHSA</sequence>
<dbReference type="InterPro" id="IPR045040">
    <property type="entry name" value="PORR_fam"/>
</dbReference>
<dbReference type="Proteomes" id="UP000467840">
    <property type="component" value="Chromosome 12"/>
</dbReference>
<proteinExistence type="predicted"/>
<dbReference type="InterPro" id="IPR021099">
    <property type="entry name" value="PORR_domain"/>
</dbReference>
<dbReference type="PANTHER" id="PTHR31476">
    <property type="entry name" value="PROTEIN WHAT'S THIS FACTOR 1 HOMOLOG, CHLOROPLASTIC"/>
    <property type="match status" value="1"/>
</dbReference>
<comment type="caution">
    <text evidence="3">The sequence shown here is derived from an EMBL/GenBank/DDBJ whole genome shotgun (WGS) entry which is preliminary data.</text>
</comment>
<evidence type="ECO:0000256" key="1">
    <source>
        <dbReference type="SAM" id="Coils"/>
    </source>
</evidence>
<dbReference type="EMBL" id="JAAGAX010000018">
    <property type="protein sequence ID" value="KAF2285081.1"/>
    <property type="molecule type" value="Genomic_DNA"/>
</dbReference>
<dbReference type="Pfam" id="PF11955">
    <property type="entry name" value="PORR"/>
    <property type="match status" value="1"/>
</dbReference>
<keyword evidence="1" id="KW-0175">Coiled coil</keyword>
<gene>
    <name evidence="3" type="ORF">GH714_037783</name>
</gene>
<dbReference type="GO" id="GO:0003723">
    <property type="term" value="F:RNA binding"/>
    <property type="evidence" value="ECO:0007669"/>
    <property type="project" value="InterPro"/>
</dbReference>
<evidence type="ECO:0000313" key="3">
    <source>
        <dbReference type="EMBL" id="KAF2285081.1"/>
    </source>
</evidence>
<evidence type="ECO:0000259" key="2">
    <source>
        <dbReference type="Pfam" id="PF11955"/>
    </source>
</evidence>
<dbReference type="PANTHER" id="PTHR31476:SF8">
    <property type="entry name" value="EXPRESSED PROTEIN"/>
    <property type="match status" value="1"/>
</dbReference>
<keyword evidence="4" id="KW-1185">Reference proteome</keyword>
<evidence type="ECO:0000313" key="4">
    <source>
        <dbReference type="Proteomes" id="UP000467840"/>
    </source>
</evidence>
<feature type="coiled-coil region" evidence="1">
    <location>
        <begin position="93"/>
        <end position="120"/>
    </location>
</feature>